<dbReference type="EMBL" id="CP024963">
    <property type="protein sequence ID" value="ATZ16792.1"/>
    <property type="molecule type" value="Genomic_DNA"/>
</dbReference>
<keyword evidence="3" id="KW-1185">Reference proteome</keyword>
<evidence type="ECO:0008006" key="4">
    <source>
        <dbReference type="Google" id="ProtNLM"/>
    </source>
</evidence>
<organism evidence="2 3">
    <name type="scientific">Williamsoniiplasma luminosum</name>
    <dbReference type="NCBI Taxonomy" id="214888"/>
    <lineage>
        <taxon>Bacteria</taxon>
        <taxon>Bacillati</taxon>
        <taxon>Mycoplasmatota</taxon>
        <taxon>Mollicutes</taxon>
        <taxon>Entomoplasmatales</taxon>
        <taxon>Williamsoniiplasma</taxon>
    </lineage>
</organism>
<evidence type="ECO:0000256" key="1">
    <source>
        <dbReference type="SAM" id="Phobius"/>
    </source>
</evidence>
<accession>A0A2K8NSG5</accession>
<dbReference type="PANTHER" id="PTHR37305:SF1">
    <property type="entry name" value="MEMBRANE PROTEIN"/>
    <property type="match status" value="1"/>
</dbReference>
<feature type="transmembrane region" description="Helical" evidence="1">
    <location>
        <begin position="246"/>
        <end position="266"/>
    </location>
</feature>
<dbReference type="PANTHER" id="PTHR37305">
    <property type="entry name" value="INTEGRAL MEMBRANE PROTEIN-RELATED"/>
    <property type="match status" value="1"/>
</dbReference>
<evidence type="ECO:0000313" key="2">
    <source>
        <dbReference type="EMBL" id="ATZ16792.1"/>
    </source>
</evidence>
<feature type="transmembrane region" description="Helical" evidence="1">
    <location>
        <begin position="62"/>
        <end position="89"/>
    </location>
</feature>
<keyword evidence="1" id="KW-0472">Membrane</keyword>
<dbReference type="KEGG" id="elj:ELUMI_v1c00640"/>
<proteinExistence type="predicted"/>
<feature type="transmembrane region" description="Helical" evidence="1">
    <location>
        <begin position="159"/>
        <end position="180"/>
    </location>
</feature>
<sequence length="276" mass="31261">MQKLNTFLPNKNLINYQFKSNWKIILIYVVIWFAISSGMIILRLEFLNHDHVITILMTGKNYYLSLANLVNQVTTSGLIFMSLVSMVLVNFTIGQEIRRGQITLWMASPLSRNKIIVSKIVFIWLANLLIMAPALVPILIYGGIASDAGTYFGYLVEQLATMVLFLLMISTLFTVIGLYFSSMGRLTGFVQSAILGYMFLLTILTNVLMSYGYTWGEYLDYINLRSLLPSVMSSNDKDTGFTNQGWVFGSMAINIALMFGFTYLSCFNFKSKDLML</sequence>
<feature type="transmembrane region" description="Helical" evidence="1">
    <location>
        <begin position="21"/>
        <end position="42"/>
    </location>
</feature>
<dbReference type="OrthoDB" id="389252at2"/>
<dbReference type="Proteomes" id="UP000232063">
    <property type="component" value="Chromosome"/>
</dbReference>
<evidence type="ECO:0000313" key="3">
    <source>
        <dbReference type="Proteomes" id="UP000232063"/>
    </source>
</evidence>
<dbReference type="AlphaFoldDB" id="A0A2K8NSG5"/>
<dbReference type="RefSeq" id="WP_025734726.1">
    <property type="nucleotide sequence ID" value="NZ_CP024963.1"/>
</dbReference>
<keyword evidence="1" id="KW-0812">Transmembrane</keyword>
<feature type="transmembrane region" description="Helical" evidence="1">
    <location>
        <begin position="121"/>
        <end position="144"/>
    </location>
</feature>
<feature type="transmembrane region" description="Helical" evidence="1">
    <location>
        <begin position="192"/>
        <end position="213"/>
    </location>
</feature>
<name>A0A2K8NSG5_9MOLU</name>
<protein>
    <recommendedName>
        <fullName evidence="4">ABC transporter permease</fullName>
    </recommendedName>
</protein>
<gene>
    <name evidence="2" type="ORF">ELUMI_v1c00640</name>
</gene>
<keyword evidence="1" id="KW-1133">Transmembrane helix</keyword>
<reference evidence="2 3" key="1">
    <citation type="submission" date="2017-11" db="EMBL/GenBank/DDBJ databases">
        <title>Genome sequence of Entomoplasma luminosum PIMN-1 (ATCC 49195).</title>
        <authorList>
            <person name="Lo W.-S."/>
            <person name="Gasparich G.E."/>
            <person name="Kuo C.-H."/>
        </authorList>
    </citation>
    <scope>NUCLEOTIDE SEQUENCE [LARGE SCALE GENOMIC DNA]</scope>
    <source>
        <strain evidence="2 3">PIMN-1</strain>
    </source>
</reference>